<reference evidence="2" key="2">
    <citation type="submission" date="2020-08" db="EMBL/GenBank/DDBJ databases">
        <title>Plant Genome Project.</title>
        <authorList>
            <person name="Zhang R.-G."/>
        </authorList>
    </citation>
    <scope>NUCLEOTIDE SEQUENCE</scope>
    <source>
        <strain evidence="2">Huo1</strain>
        <tissue evidence="2">Leaf</tissue>
    </source>
</reference>
<dbReference type="Proteomes" id="UP000298416">
    <property type="component" value="Unassembled WGS sequence"/>
</dbReference>
<gene>
    <name evidence="2" type="ORF">SASPL_128087</name>
</gene>
<evidence type="ECO:0000313" key="2">
    <source>
        <dbReference type="EMBL" id="KAG6410040.1"/>
    </source>
</evidence>
<feature type="region of interest" description="Disordered" evidence="1">
    <location>
        <begin position="97"/>
        <end position="116"/>
    </location>
</feature>
<sequence>MTSGGRYKWRRTVVDIDSHLFVRGISGRVRVRVRVEAVGDSDGRVGEAALGVPRPDREDVGRGGGGGDEDPPLIRRQRLAHCAHARLLQEARRSRCLAGASSTVQEAAGRRRKRGV</sequence>
<dbReference type="EMBL" id="PNBA02000010">
    <property type="protein sequence ID" value="KAG6410040.1"/>
    <property type="molecule type" value="Genomic_DNA"/>
</dbReference>
<reference evidence="2" key="1">
    <citation type="submission" date="2018-01" db="EMBL/GenBank/DDBJ databases">
        <authorList>
            <person name="Mao J.F."/>
        </authorList>
    </citation>
    <scope>NUCLEOTIDE SEQUENCE</scope>
    <source>
        <strain evidence="2">Huo1</strain>
        <tissue evidence="2">Leaf</tissue>
    </source>
</reference>
<comment type="caution">
    <text evidence="2">The sequence shown here is derived from an EMBL/GenBank/DDBJ whole genome shotgun (WGS) entry which is preliminary data.</text>
</comment>
<keyword evidence="3" id="KW-1185">Reference proteome</keyword>
<evidence type="ECO:0000313" key="3">
    <source>
        <dbReference type="Proteomes" id="UP000298416"/>
    </source>
</evidence>
<organism evidence="2">
    <name type="scientific">Salvia splendens</name>
    <name type="common">Scarlet sage</name>
    <dbReference type="NCBI Taxonomy" id="180675"/>
    <lineage>
        <taxon>Eukaryota</taxon>
        <taxon>Viridiplantae</taxon>
        <taxon>Streptophyta</taxon>
        <taxon>Embryophyta</taxon>
        <taxon>Tracheophyta</taxon>
        <taxon>Spermatophyta</taxon>
        <taxon>Magnoliopsida</taxon>
        <taxon>eudicotyledons</taxon>
        <taxon>Gunneridae</taxon>
        <taxon>Pentapetalae</taxon>
        <taxon>asterids</taxon>
        <taxon>lamiids</taxon>
        <taxon>Lamiales</taxon>
        <taxon>Lamiaceae</taxon>
        <taxon>Nepetoideae</taxon>
        <taxon>Mentheae</taxon>
        <taxon>Salviinae</taxon>
        <taxon>Salvia</taxon>
        <taxon>Salvia subgen. Calosphace</taxon>
        <taxon>core Calosphace</taxon>
    </lineage>
</organism>
<name>A0A8X8X8W3_SALSN</name>
<accession>A0A8X8X8W3</accession>
<feature type="region of interest" description="Disordered" evidence="1">
    <location>
        <begin position="45"/>
        <end position="74"/>
    </location>
</feature>
<protein>
    <submittedName>
        <fullName evidence="2">Uncharacterized protein</fullName>
    </submittedName>
</protein>
<proteinExistence type="predicted"/>
<dbReference type="AlphaFoldDB" id="A0A8X8X8W3"/>
<evidence type="ECO:0000256" key="1">
    <source>
        <dbReference type="SAM" id="MobiDB-lite"/>
    </source>
</evidence>